<evidence type="ECO:0000313" key="2">
    <source>
        <dbReference type="Proteomes" id="UP000308349"/>
    </source>
</evidence>
<proteinExistence type="predicted"/>
<dbReference type="RefSeq" id="WP_138458654.1">
    <property type="nucleotide sequence ID" value="NZ_JADLPK010000004.1"/>
</dbReference>
<dbReference type="Proteomes" id="UP000308349">
    <property type="component" value="Unassembled WGS sequence"/>
</dbReference>
<dbReference type="AlphaFoldDB" id="A0A5R8P6V9"/>
<comment type="caution">
    <text evidence="1">The sequence shown here is derived from an EMBL/GenBank/DDBJ whole genome shotgun (WGS) entry which is preliminary data.</text>
</comment>
<evidence type="ECO:0000313" key="1">
    <source>
        <dbReference type="EMBL" id="TLF96813.1"/>
    </source>
</evidence>
<dbReference type="EMBL" id="VBUU01000040">
    <property type="protein sequence ID" value="TLF96813.1"/>
    <property type="molecule type" value="Genomic_DNA"/>
</dbReference>
<dbReference type="OrthoDB" id="4551812at2"/>
<organism evidence="1 2">
    <name type="scientific">Nocardia cyriacigeorgica</name>
    <dbReference type="NCBI Taxonomy" id="135487"/>
    <lineage>
        <taxon>Bacteria</taxon>
        <taxon>Bacillati</taxon>
        <taxon>Actinomycetota</taxon>
        <taxon>Actinomycetes</taxon>
        <taxon>Mycobacteriales</taxon>
        <taxon>Nocardiaceae</taxon>
        <taxon>Nocardia</taxon>
    </lineage>
</organism>
<accession>A0A5R8P6V9</accession>
<name>A0A5R8P6V9_9NOCA</name>
<gene>
    <name evidence="1" type="ORF">FEK35_27365</name>
</gene>
<protein>
    <submittedName>
        <fullName evidence="1">Uncharacterized protein</fullName>
    </submittedName>
</protein>
<sequence length="133" mass="14354">MSSVHRTNVIPSSEWSAIQPASSRLLWAAMDGDIIATYWANSPEPITDINWILIRTDVLPFEADLVGGPPPYKPRHAGLDGAMPFINGELFLWVYEVPRLGPPAGEPPAAGVAGEPLNLTLYPRNSDLVPPGS</sequence>
<reference evidence="1 2" key="1">
    <citation type="submission" date="2019-05" db="EMBL/GenBank/DDBJ databases">
        <title>Genomes sequences of two Nocardia cyriacigeorgica environmental isolates, type strains Nocardia asteroides ATCC 19247 and Nocardia cyriacigeorgica DSM 44484.</title>
        <authorList>
            <person name="Vautrin F."/>
            <person name="Bergeron E."/>
            <person name="Dubost A."/>
            <person name="Abrouk D."/>
            <person name="Rodriguez Nava V."/>
            <person name="Pujic P."/>
        </authorList>
    </citation>
    <scope>NUCLEOTIDE SEQUENCE [LARGE SCALE GENOMIC DNA]</scope>
    <source>
        <strain evidence="1 2">EML 1456</strain>
    </source>
</reference>